<organism evidence="1 2">
    <name type="scientific">Acinetobacter tjernbergiae DSM 14971 = CIP 107465</name>
    <dbReference type="NCBI Taxonomy" id="1120928"/>
    <lineage>
        <taxon>Bacteria</taxon>
        <taxon>Pseudomonadati</taxon>
        <taxon>Pseudomonadota</taxon>
        <taxon>Gammaproteobacteria</taxon>
        <taxon>Moraxellales</taxon>
        <taxon>Moraxellaceae</taxon>
        <taxon>Acinetobacter</taxon>
    </lineage>
</organism>
<dbReference type="OrthoDB" id="8265499at2"/>
<protein>
    <recommendedName>
        <fullName evidence="3">Swt1-like HEPN domain-containing protein</fullName>
    </recommendedName>
</protein>
<evidence type="ECO:0000313" key="2">
    <source>
        <dbReference type="Proteomes" id="UP000017404"/>
    </source>
</evidence>
<proteinExistence type="predicted"/>
<evidence type="ECO:0000313" key="1">
    <source>
        <dbReference type="EMBL" id="ESK53389.1"/>
    </source>
</evidence>
<gene>
    <name evidence="1" type="ORF">F990_03391</name>
</gene>
<dbReference type="AlphaFoldDB" id="V2W073"/>
<accession>V2W073</accession>
<sequence length="298" mass="34080">MSADLSSMKDSVIRSLCKEKIESLEHWLRRLIDDTLTPVYGDYFSHEDASGNRLIKNTLALQVATRRAAEPLRYPRNIDAVLLEDAVDIICKPDLFKNHFFPAMCEAFPDGRDEARTFLKRLLVPRNNLAHANAISARQAEQIICYSNDIIESLKSYYRAMGMQETYDVPLILRVTDSFGNAFTRSQFQPCHDGGIMLMFLDQPQMHLRPGDTLTLELEVDPAYDPNSYSIMWTSTKPWQNAPATGAKVVIPVSNKQVGQQFEVQCRITTNRDWHRMHMGADDFLIMYYKVLPPITQA</sequence>
<reference evidence="1 2" key="1">
    <citation type="submission" date="2013-10" db="EMBL/GenBank/DDBJ databases">
        <title>The Genome Sequence of Acinetobacter tjernbergiae CIP107465.</title>
        <authorList>
            <consortium name="The Broad Institute Genomics Platform"/>
            <consortium name="The Broad Institute Genome Sequencing Center for Infectious Disease"/>
            <person name="Cerqueira G."/>
            <person name="Feldgarden M."/>
            <person name="Courvalin P."/>
            <person name="Grillot-Courvalin C."/>
            <person name="Clermont D."/>
            <person name="Rocha E."/>
            <person name="Yoon E.-J."/>
            <person name="Nemec A."/>
            <person name="Young S.K."/>
            <person name="Zeng Q."/>
            <person name="Gargeya S."/>
            <person name="Fitzgerald M."/>
            <person name="Abouelleil A."/>
            <person name="Alvarado L."/>
            <person name="Berlin A.M."/>
            <person name="Chapman S.B."/>
            <person name="Gainer-Dewar J."/>
            <person name="Goldberg J."/>
            <person name="Gnerre S."/>
            <person name="Griggs A."/>
            <person name="Gujja S."/>
            <person name="Hansen M."/>
            <person name="Howarth C."/>
            <person name="Imamovic A."/>
            <person name="Ireland A."/>
            <person name="Larimer J."/>
            <person name="McCowan C."/>
            <person name="Murphy C."/>
            <person name="Pearson M."/>
            <person name="Poon T.W."/>
            <person name="Priest M."/>
            <person name="Roberts A."/>
            <person name="Saif S."/>
            <person name="Shea T."/>
            <person name="Sykes S."/>
            <person name="Wortman J."/>
            <person name="Nusbaum C."/>
            <person name="Birren B."/>
        </authorList>
    </citation>
    <scope>NUCLEOTIDE SEQUENCE [LARGE SCALE GENOMIC DNA]</scope>
    <source>
        <strain evidence="1 2">CIP 107465</strain>
    </source>
</reference>
<dbReference type="PATRIC" id="fig|1120928.5.peg.3430"/>
<comment type="caution">
    <text evidence="1">The sequence shown here is derived from an EMBL/GenBank/DDBJ whole genome shotgun (WGS) entry which is preliminary data.</text>
</comment>
<dbReference type="EMBL" id="AYEV01000051">
    <property type="protein sequence ID" value="ESK53389.1"/>
    <property type="molecule type" value="Genomic_DNA"/>
</dbReference>
<name>V2W073_9GAMM</name>
<keyword evidence="2" id="KW-1185">Reference proteome</keyword>
<dbReference type="Proteomes" id="UP000017404">
    <property type="component" value="Unassembled WGS sequence"/>
</dbReference>
<evidence type="ECO:0008006" key="3">
    <source>
        <dbReference type="Google" id="ProtNLM"/>
    </source>
</evidence>
<dbReference type="RefSeq" id="WP_018679704.1">
    <property type="nucleotide sequence ID" value="NZ_AYEV01000051.1"/>
</dbReference>